<proteinExistence type="predicted"/>
<feature type="non-terminal residue" evidence="1">
    <location>
        <position position="1"/>
    </location>
</feature>
<accession>A0ABX1MMU4</accession>
<reference evidence="1 2" key="1">
    <citation type="submission" date="2018-06" db="EMBL/GenBank/DDBJ databases">
        <title>Comparative genomics of Brasilonema spp. strains.</title>
        <authorList>
            <person name="Alvarenga D.O."/>
            <person name="Fiore M.F."/>
            <person name="Varani A.M."/>
        </authorList>
    </citation>
    <scope>NUCLEOTIDE SEQUENCE [LARGE SCALE GENOMIC DNA]</scope>
    <source>
        <strain evidence="1 2">UFV-OR1</strain>
    </source>
</reference>
<protein>
    <submittedName>
        <fullName evidence="1">Uncharacterized protein</fullName>
    </submittedName>
</protein>
<dbReference type="EMBL" id="QMEC01000232">
    <property type="protein sequence ID" value="NMF67167.1"/>
    <property type="molecule type" value="Genomic_DNA"/>
</dbReference>
<gene>
    <name evidence="1" type="ORF">DP115_32290</name>
</gene>
<dbReference type="Proteomes" id="UP000762253">
    <property type="component" value="Unassembled WGS sequence"/>
</dbReference>
<organism evidence="1 2">
    <name type="scientific">Brasilonema octagenarum UFV-OR1</name>
    <dbReference type="NCBI Taxonomy" id="417115"/>
    <lineage>
        <taxon>Bacteria</taxon>
        <taxon>Bacillati</taxon>
        <taxon>Cyanobacteriota</taxon>
        <taxon>Cyanophyceae</taxon>
        <taxon>Nostocales</taxon>
        <taxon>Scytonemataceae</taxon>
        <taxon>Brasilonema</taxon>
        <taxon>Octagenarum group</taxon>
    </lineage>
</organism>
<dbReference type="RefSeq" id="WP_211178768.1">
    <property type="nucleotide sequence ID" value="NZ_QMEC01000232.1"/>
</dbReference>
<name>A0ABX1MMU4_9CYAN</name>
<sequence length="77" mass="8465">ARLEAERRRYANDAAQLPLSRAAERSSWRCPNTLAPLLVDAFTAVNLLGGHCLIDDNGKFQVSSVYPKLDLPIALIT</sequence>
<comment type="caution">
    <text evidence="1">The sequence shown here is derived from an EMBL/GenBank/DDBJ whole genome shotgun (WGS) entry which is preliminary data.</text>
</comment>
<keyword evidence="2" id="KW-1185">Reference proteome</keyword>
<evidence type="ECO:0000313" key="2">
    <source>
        <dbReference type="Proteomes" id="UP000762253"/>
    </source>
</evidence>
<evidence type="ECO:0000313" key="1">
    <source>
        <dbReference type="EMBL" id="NMF67167.1"/>
    </source>
</evidence>